<evidence type="ECO:0000256" key="13">
    <source>
        <dbReference type="RuleBase" id="RU003515"/>
    </source>
</evidence>
<keyword evidence="9 12" id="KW-0255">Endonuclease</keyword>
<dbReference type="GO" id="GO:0005737">
    <property type="term" value="C:cytoplasm"/>
    <property type="evidence" value="ECO:0007669"/>
    <property type="project" value="UniProtKB-SubCell"/>
</dbReference>
<feature type="domain" description="RNase H type-2" evidence="14">
    <location>
        <begin position="19"/>
        <end position="201"/>
    </location>
</feature>
<dbReference type="InterPro" id="IPR012337">
    <property type="entry name" value="RNaseH-like_sf"/>
</dbReference>
<evidence type="ECO:0000256" key="10">
    <source>
        <dbReference type="ARBA" id="ARBA00022801"/>
    </source>
</evidence>
<evidence type="ECO:0000256" key="12">
    <source>
        <dbReference type="PROSITE-ProRule" id="PRU01319"/>
    </source>
</evidence>
<evidence type="ECO:0000313" key="15">
    <source>
        <dbReference type="EMBL" id="KKW37080.1"/>
    </source>
</evidence>
<dbReference type="PROSITE" id="PS51975">
    <property type="entry name" value="RNASE_H_2"/>
    <property type="match status" value="1"/>
</dbReference>
<evidence type="ECO:0000256" key="7">
    <source>
        <dbReference type="ARBA" id="ARBA00022722"/>
    </source>
</evidence>
<dbReference type="Pfam" id="PF01351">
    <property type="entry name" value="RNase_HII"/>
    <property type="match status" value="1"/>
</dbReference>
<dbReference type="Gene3D" id="3.30.420.10">
    <property type="entry name" value="Ribonuclease H-like superfamily/Ribonuclease H"/>
    <property type="match status" value="1"/>
</dbReference>
<evidence type="ECO:0000256" key="1">
    <source>
        <dbReference type="ARBA" id="ARBA00000077"/>
    </source>
</evidence>
<evidence type="ECO:0000313" key="16">
    <source>
        <dbReference type="Proteomes" id="UP000033865"/>
    </source>
</evidence>
<dbReference type="Proteomes" id="UP000033865">
    <property type="component" value="Unassembled WGS sequence"/>
</dbReference>
<feature type="binding site" evidence="12">
    <location>
        <position position="25"/>
    </location>
    <ligand>
        <name>a divalent metal cation</name>
        <dbReference type="ChEBI" id="CHEBI:60240"/>
    </ligand>
</feature>
<dbReference type="InterPro" id="IPR024567">
    <property type="entry name" value="RNase_HII/HIII_dom"/>
</dbReference>
<dbReference type="GO" id="GO:0046872">
    <property type="term" value="F:metal ion binding"/>
    <property type="evidence" value="ECO:0007669"/>
    <property type="project" value="UniProtKB-KW"/>
</dbReference>
<evidence type="ECO:0000256" key="11">
    <source>
        <dbReference type="ARBA" id="ARBA00023211"/>
    </source>
</evidence>
<comment type="function">
    <text evidence="3 13">Endonuclease that specifically degrades the RNA of RNA-DNA hybrids.</text>
</comment>
<feature type="binding site" evidence="12">
    <location>
        <position position="116"/>
    </location>
    <ligand>
        <name>a divalent metal cation</name>
        <dbReference type="ChEBI" id="CHEBI:60240"/>
    </ligand>
</feature>
<dbReference type="PANTHER" id="PTHR10954:SF18">
    <property type="entry name" value="RIBONUCLEASE HII"/>
    <property type="match status" value="1"/>
</dbReference>
<dbReference type="InterPro" id="IPR022898">
    <property type="entry name" value="RNase_HII"/>
</dbReference>
<dbReference type="EC" id="3.1.26.4" evidence="13"/>
<dbReference type="InterPro" id="IPR036397">
    <property type="entry name" value="RNaseH_sf"/>
</dbReference>
<comment type="catalytic activity">
    <reaction evidence="1 12 13">
        <text>Endonucleolytic cleavage to 5'-phosphomonoester.</text>
        <dbReference type="EC" id="3.1.26.4"/>
    </reaction>
</comment>
<organism evidence="15 16">
    <name type="scientific">Candidatus Uhrbacteria bacterium GW2011_GWC2_53_7</name>
    <dbReference type="NCBI Taxonomy" id="1618986"/>
    <lineage>
        <taxon>Bacteria</taxon>
        <taxon>Candidatus Uhriibacteriota</taxon>
    </lineage>
</organism>
<dbReference type="GO" id="GO:0043137">
    <property type="term" value="P:DNA replication, removal of RNA primer"/>
    <property type="evidence" value="ECO:0007669"/>
    <property type="project" value="TreeGrafter"/>
</dbReference>
<dbReference type="SUPFAM" id="SSF53098">
    <property type="entry name" value="Ribonuclease H-like"/>
    <property type="match status" value="1"/>
</dbReference>
<dbReference type="PATRIC" id="fig|1618986.3.peg.30"/>
<evidence type="ECO:0000256" key="6">
    <source>
        <dbReference type="ARBA" id="ARBA00022490"/>
    </source>
</evidence>
<sequence length="201" mass="22139">MPETLKNNLELELQHSGSLCVVGMDEAGMGPLAGPVIVGAACLPLDFDLPYLNDSKKLTAKRRANLEIGIKIQARFWSVGVASAEEINTMGIRPATFLAYARALEQISEADYLLIDAWTLPGTILPQQGVVRGDSKIASIAAASILAKEERDRMMGALHNDFPLYGFNRHKGYGTRTHLEAIRQHGPCKEHRVNWSVFDRL</sequence>
<keyword evidence="8 12" id="KW-0479">Metal-binding</keyword>
<dbReference type="NCBIfam" id="NF000595">
    <property type="entry name" value="PRK00015.1-3"/>
    <property type="match status" value="1"/>
</dbReference>
<evidence type="ECO:0000256" key="5">
    <source>
        <dbReference type="ARBA" id="ARBA00007383"/>
    </source>
</evidence>
<comment type="caution">
    <text evidence="15">The sequence shown here is derived from an EMBL/GenBank/DDBJ whole genome shotgun (WGS) entry which is preliminary data.</text>
</comment>
<keyword evidence="6" id="KW-0963">Cytoplasm</keyword>
<accession>A0A0G1Y1Q1</accession>
<comment type="similarity">
    <text evidence="5 13">Belongs to the RNase HII family.</text>
</comment>
<evidence type="ECO:0000259" key="14">
    <source>
        <dbReference type="PROSITE" id="PS51975"/>
    </source>
</evidence>
<evidence type="ECO:0000256" key="3">
    <source>
        <dbReference type="ARBA" id="ARBA00004065"/>
    </source>
</evidence>
<gene>
    <name evidence="15" type="ORF">UY82_C0002G0001</name>
</gene>
<dbReference type="InterPro" id="IPR001352">
    <property type="entry name" value="RNase_HII/HIII"/>
</dbReference>
<name>A0A0G1Y1Q1_9BACT</name>
<comment type="cofactor">
    <cofactor evidence="12">
        <name>Mn(2+)</name>
        <dbReference type="ChEBI" id="CHEBI:29035"/>
    </cofactor>
    <cofactor evidence="12">
        <name>Mg(2+)</name>
        <dbReference type="ChEBI" id="CHEBI:18420"/>
    </cofactor>
    <text evidence="12">Manganese or magnesium. Binds 1 divalent metal ion per monomer in the absence of substrate. May bind a second metal ion after substrate binding.</text>
</comment>
<keyword evidence="10 12" id="KW-0378">Hydrolase</keyword>
<dbReference type="PANTHER" id="PTHR10954">
    <property type="entry name" value="RIBONUCLEASE H2 SUBUNIT A"/>
    <property type="match status" value="1"/>
</dbReference>
<dbReference type="GO" id="GO:0032299">
    <property type="term" value="C:ribonuclease H2 complex"/>
    <property type="evidence" value="ECO:0007669"/>
    <property type="project" value="TreeGrafter"/>
</dbReference>
<feature type="binding site" evidence="12">
    <location>
        <position position="26"/>
    </location>
    <ligand>
        <name>a divalent metal cation</name>
        <dbReference type="ChEBI" id="CHEBI:60240"/>
    </ligand>
</feature>
<dbReference type="EMBL" id="LCRN01000002">
    <property type="protein sequence ID" value="KKW37080.1"/>
    <property type="molecule type" value="Genomic_DNA"/>
</dbReference>
<dbReference type="CDD" id="cd07182">
    <property type="entry name" value="RNase_HII_bacteria_HII_like"/>
    <property type="match status" value="1"/>
</dbReference>
<reference evidence="15 16" key="1">
    <citation type="journal article" date="2015" name="Nature">
        <title>rRNA introns, odd ribosomes, and small enigmatic genomes across a large radiation of phyla.</title>
        <authorList>
            <person name="Brown C.T."/>
            <person name="Hug L.A."/>
            <person name="Thomas B.C."/>
            <person name="Sharon I."/>
            <person name="Castelle C.J."/>
            <person name="Singh A."/>
            <person name="Wilkins M.J."/>
            <person name="Williams K.H."/>
            <person name="Banfield J.F."/>
        </authorList>
    </citation>
    <scope>NUCLEOTIDE SEQUENCE [LARGE SCALE GENOMIC DNA]</scope>
</reference>
<evidence type="ECO:0000256" key="4">
    <source>
        <dbReference type="ARBA" id="ARBA00004496"/>
    </source>
</evidence>
<evidence type="ECO:0000256" key="8">
    <source>
        <dbReference type="ARBA" id="ARBA00022723"/>
    </source>
</evidence>
<evidence type="ECO:0000256" key="2">
    <source>
        <dbReference type="ARBA" id="ARBA00001946"/>
    </source>
</evidence>
<keyword evidence="11" id="KW-0464">Manganese</keyword>
<dbReference type="AlphaFoldDB" id="A0A0G1Y1Q1"/>
<evidence type="ECO:0000256" key="9">
    <source>
        <dbReference type="ARBA" id="ARBA00022759"/>
    </source>
</evidence>
<dbReference type="GO" id="GO:0003723">
    <property type="term" value="F:RNA binding"/>
    <property type="evidence" value="ECO:0007669"/>
    <property type="project" value="UniProtKB-UniRule"/>
</dbReference>
<comment type="subcellular location">
    <subcellularLocation>
        <location evidence="4">Cytoplasm</location>
    </subcellularLocation>
</comment>
<protein>
    <recommendedName>
        <fullName evidence="13">Ribonuclease</fullName>
        <ecNumber evidence="13">3.1.26.4</ecNumber>
    </recommendedName>
</protein>
<keyword evidence="7 12" id="KW-0540">Nuclease</keyword>
<comment type="cofactor">
    <cofactor evidence="2">
        <name>Mg(2+)</name>
        <dbReference type="ChEBI" id="CHEBI:18420"/>
    </cofactor>
</comment>
<dbReference type="GO" id="GO:0004523">
    <property type="term" value="F:RNA-DNA hybrid ribonuclease activity"/>
    <property type="evidence" value="ECO:0007669"/>
    <property type="project" value="UniProtKB-UniRule"/>
</dbReference>
<proteinExistence type="inferred from homology"/>
<dbReference type="GO" id="GO:0006298">
    <property type="term" value="P:mismatch repair"/>
    <property type="evidence" value="ECO:0007669"/>
    <property type="project" value="TreeGrafter"/>
</dbReference>